<dbReference type="RefSeq" id="XP_036633790.1">
    <property type="nucleotide sequence ID" value="XM_036775288.1"/>
</dbReference>
<evidence type="ECO:0000313" key="1">
    <source>
        <dbReference type="EMBL" id="KAF7433763.1"/>
    </source>
</evidence>
<dbReference type="Proteomes" id="UP000623687">
    <property type="component" value="Unassembled WGS sequence"/>
</dbReference>
<dbReference type="GeneID" id="59375546"/>
<dbReference type="OrthoDB" id="2152248at2759"/>
<gene>
    <name evidence="1" type="ORF">PC9H_005728</name>
</gene>
<reference evidence="1" key="1">
    <citation type="submission" date="2019-07" db="EMBL/GenBank/DDBJ databases">
        <authorList>
            <person name="Palmer J.M."/>
        </authorList>
    </citation>
    <scope>NUCLEOTIDE SEQUENCE</scope>
    <source>
        <strain evidence="1">PC9</strain>
    </source>
</reference>
<organism evidence="1 2">
    <name type="scientific">Pleurotus ostreatus</name>
    <name type="common">Oyster mushroom</name>
    <name type="synonym">White-rot fungus</name>
    <dbReference type="NCBI Taxonomy" id="5322"/>
    <lineage>
        <taxon>Eukaryota</taxon>
        <taxon>Fungi</taxon>
        <taxon>Dikarya</taxon>
        <taxon>Basidiomycota</taxon>
        <taxon>Agaricomycotina</taxon>
        <taxon>Agaricomycetes</taxon>
        <taxon>Agaricomycetidae</taxon>
        <taxon>Agaricales</taxon>
        <taxon>Pleurotineae</taxon>
        <taxon>Pleurotaceae</taxon>
        <taxon>Pleurotus</taxon>
    </lineage>
</organism>
<dbReference type="EMBL" id="JACETU010000003">
    <property type="protein sequence ID" value="KAF7433763.1"/>
    <property type="molecule type" value="Genomic_DNA"/>
</dbReference>
<proteinExistence type="predicted"/>
<evidence type="ECO:0000313" key="2">
    <source>
        <dbReference type="Proteomes" id="UP000623687"/>
    </source>
</evidence>
<sequence>MSAYTVTSRSFVVSGLNVKIYCHPSQSVCEAFAPLPPVSVLFFLHGRGSSLAVVEPIIEKVVMIAHSDDKKRDLYVVGLVSVVPLLAKLSSPMGTQTTRKFHVIYMLSGPQRLILDCRLDMYGIQLGTQRDLSHLIDFLPSHLFPHGERTIEQWGVAGISLGGHTAWLALAHEPRITFGIVILGCADYLALMSRRAAESEFELTPPTLPILPPSLVFLVRHVDPIYTPYTVNDSRNPFLGKKILVLRGAMDRIVPWSASARFVQGLEVGERGLKTVMAQEGVGHECTVEMTKWMAEFLRYECLSSKIAAMAKL</sequence>
<dbReference type="InterPro" id="IPR029058">
    <property type="entry name" value="AB_hydrolase_fold"/>
</dbReference>
<comment type="caution">
    <text evidence="1">The sequence shown here is derived from an EMBL/GenBank/DDBJ whole genome shotgun (WGS) entry which is preliminary data.</text>
</comment>
<dbReference type="Gene3D" id="3.40.50.1820">
    <property type="entry name" value="alpha/beta hydrolase"/>
    <property type="match status" value="1"/>
</dbReference>
<accession>A0A8H7DXB2</accession>
<protein>
    <submittedName>
        <fullName evidence="1">Uncharacterized protein</fullName>
    </submittedName>
</protein>
<dbReference type="VEuPathDB" id="FungiDB:PC9H_005728"/>
<keyword evidence="2" id="KW-1185">Reference proteome</keyword>
<dbReference type="SUPFAM" id="SSF53474">
    <property type="entry name" value="alpha/beta-Hydrolases"/>
    <property type="match status" value="1"/>
</dbReference>
<dbReference type="AlphaFoldDB" id="A0A8H7DXB2"/>
<name>A0A8H7DXB2_PLEOS</name>